<name>A0ACC0MWA5_RHOML</name>
<reference evidence="1" key="1">
    <citation type="submission" date="2022-02" db="EMBL/GenBank/DDBJ databases">
        <title>Plant Genome Project.</title>
        <authorList>
            <person name="Zhang R.-G."/>
        </authorList>
    </citation>
    <scope>NUCLEOTIDE SEQUENCE</scope>
    <source>
        <strain evidence="1">AT1</strain>
    </source>
</reference>
<proteinExistence type="predicted"/>
<dbReference type="Proteomes" id="UP001062846">
    <property type="component" value="Chromosome 8"/>
</dbReference>
<protein>
    <submittedName>
        <fullName evidence="1">Uncharacterized protein</fullName>
    </submittedName>
</protein>
<gene>
    <name evidence="1" type="ORF">RHMOL_Rhmol08G0323100</name>
</gene>
<dbReference type="EMBL" id="CM046395">
    <property type="protein sequence ID" value="KAI8544802.1"/>
    <property type="molecule type" value="Genomic_DNA"/>
</dbReference>
<sequence length="243" mass="27557">MKTMQTRVFVVHMSLTLGARLVLKAQDIGMLSEDYVWIIMYGLMDLIYYMYSPLLEAMQGVLGVKPRIPRSKELDSFKVRWRRKFFQDNPVGKKVEMGIFGLWAYDSVWAPAMAAKKVEVKEPVILFGLGMSQTGPKLLRAMLETRYVGLSGEFDLVNGRLRPSAFQILNVIGKGEREVGIWTQSRAISRGFQMNETDSSLNLRESFRGIVWPGEITFVPKGWEIPVSGTKLRIAVPVKLGFT</sequence>
<accession>A0ACC0MWA5</accession>
<evidence type="ECO:0000313" key="2">
    <source>
        <dbReference type="Proteomes" id="UP001062846"/>
    </source>
</evidence>
<comment type="caution">
    <text evidence="1">The sequence shown here is derived from an EMBL/GenBank/DDBJ whole genome shotgun (WGS) entry which is preliminary data.</text>
</comment>
<organism evidence="1 2">
    <name type="scientific">Rhododendron molle</name>
    <name type="common">Chinese azalea</name>
    <name type="synonym">Azalea mollis</name>
    <dbReference type="NCBI Taxonomy" id="49168"/>
    <lineage>
        <taxon>Eukaryota</taxon>
        <taxon>Viridiplantae</taxon>
        <taxon>Streptophyta</taxon>
        <taxon>Embryophyta</taxon>
        <taxon>Tracheophyta</taxon>
        <taxon>Spermatophyta</taxon>
        <taxon>Magnoliopsida</taxon>
        <taxon>eudicotyledons</taxon>
        <taxon>Gunneridae</taxon>
        <taxon>Pentapetalae</taxon>
        <taxon>asterids</taxon>
        <taxon>Ericales</taxon>
        <taxon>Ericaceae</taxon>
        <taxon>Ericoideae</taxon>
        <taxon>Rhodoreae</taxon>
        <taxon>Rhododendron</taxon>
    </lineage>
</organism>
<evidence type="ECO:0000313" key="1">
    <source>
        <dbReference type="EMBL" id="KAI8544802.1"/>
    </source>
</evidence>
<keyword evidence="2" id="KW-1185">Reference proteome</keyword>